<dbReference type="PIRSF" id="PIRSF004810">
    <property type="entry name" value="ChrA"/>
    <property type="match status" value="1"/>
</dbReference>
<evidence type="ECO:0000256" key="2">
    <source>
        <dbReference type="ARBA" id="ARBA00005262"/>
    </source>
</evidence>
<dbReference type="InterPro" id="IPR003370">
    <property type="entry name" value="Chromate_transpt"/>
</dbReference>
<name>A0A6J7HND8_9ZZZZ</name>
<feature type="transmembrane region" description="Helical" evidence="7">
    <location>
        <begin position="110"/>
        <end position="132"/>
    </location>
</feature>
<dbReference type="InterPro" id="IPR014047">
    <property type="entry name" value="Chr_Tranpt_l_chain"/>
</dbReference>
<dbReference type="PANTHER" id="PTHR33567">
    <property type="entry name" value="CHROMATE ION TRANSPORTER (EUROFUNG)"/>
    <property type="match status" value="1"/>
</dbReference>
<feature type="transmembrane region" description="Helical" evidence="7">
    <location>
        <begin position="164"/>
        <end position="182"/>
    </location>
</feature>
<gene>
    <name evidence="8" type="ORF">UFOPK3610_01496</name>
</gene>
<dbReference type="Pfam" id="PF02417">
    <property type="entry name" value="Chromate_transp"/>
    <property type="match status" value="2"/>
</dbReference>
<evidence type="ECO:0000256" key="1">
    <source>
        <dbReference type="ARBA" id="ARBA00004651"/>
    </source>
</evidence>
<evidence type="ECO:0000313" key="8">
    <source>
        <dbReference type="EMBL" id="CAB4922511.1"/>
    </source>
</evidence>
<dbReference type="AlphaFoldDB" id="A0A6J7HND8"/>
<accession>A0A6J7HND8</accession>
<feature type="transmembrane region" description="Helical" evidence="7">
    <location>
        <begin position="276"/>
        <end position="297"/>
    </location>
</feature>
<dbReference type="GO" id="GO:0015109">
    <property type="term" value="F:chromate transmembrane transporter activity"/>
    <property type="evidence" value="ECO:0007669"/>
    <property type="project" value="InterPro"/>
</dbReference>
<feature type="transmembrane region" description="Helical" evidence="7">
    <location>
        <begin position="235"/>
        <end position="255"/>
    </location>
</feature>
<evidence type="ECO:0000256" key="7">
    <source>
        <dbReference type="SAM" id="Phobius"/>
    </source>
</evidence>
<comment type="similarity">
    <text evidence="2">Belongs to the chromate ion transporter (CHR) (TC 2.A.51) family.</text>
</comment>
<organism evidence="8">
    <name type="scientific">freshwater metagenome</name>
    <dbReference type="NCBI Taxonomy" id="449393"/>
    <lineage>
        <taxon>unclassified sequences</taxon>
        <taxon>metagenomes</taxon>
        <taxon>ecological metagenomes</taxon>
    </lineage>
</organism>
<feature type="transmembrane region" description="Helical" evidence="7">
    <location>
        <begin position="347"/>
        <end position="368"/>
    </location>
</feature>
<sequence length="394" mass="41917">MGLLRRKSQSDLGLWARIGATGFGGPAGQISIMHREVVQQRGWLDEDQFAHALSFCMLLPGPEAHQLATYIGWRRHGLRGALTSSAFFVIPGAVLMLALSWIYVLYGNVTWVSGLLSGLQAAVIAIVAQALIRMGKRQLSSSVMFVIAGVSFIGLVFFAVPFPIIIIVAGVGGWLTTLIRRHDTETAATTTAYTRPANSRKTLVAAFIGISVWIVSVAAVCMFAGGTVFPDIGLLFSKTAIITFGGAYAVLGYIAQQAVMSYGWLSAGQMTVGLGLAETTPGPLILVLEFVGFVAAYEHPGMLPPLLAGTLGALLTLWVLFLPSTCFVLLGAPFLERLRSNVPLRGALKAIGASVVGVVASLGLWLSINTLCANVGVWTWGPLHVMQPHLDSIR</sequence>
<feature type="transmembrane region" description="Helical" evidence="7">
    <location>
        <begin position="81"/>
        <end position="104"/>
    </location>
</feature>
<keyword evidence="6 7" id="KW-0472">Membrane</keyword>
<feature type="transmembrane region" description="Helical" evidence="7">
    <location>
        <begin position="317"/>
        <end position="335"/>
    </location>
</feature>
<dbReference type="EMBL" id="CAFBMR010000073">
    <property type="protein sequence ID" value="CAB4922511.1"/>
    <property type="molecule type" value="Genomic_DNA"/>
</dbReference>
<proteinExistence type="inferred from homology"/>
<evidence type="ECO:0000256" key="4">
    <source>
        <dbReference type="ARBA" id="ARBA00022692"/>
    </source>
</evidence>
<protein>
    <submittedName>
        <fullName evidence="8">Unannotated protein</fullName>
    </submittedName>
</protein>
<dbReference type="NCBIfam" id="TIGR00937">
    <property type="entry name" value="2A51"/>
    <property type="match status" value="1"/>
</dbReference>
<feature type="transmembrane region" description="Helical" evidence="7">
    <location>
        <begin position="203"/>
        <end position="229"/>
    </location>
</feature>
<evidence type="ECO:0000256" key="3">
    <source>
        <dbReference type="ARBA" id="ARBA00022475"/>
    </source>
</evidence>
<comment type="subcellular location">
    <subcellularLocation>
        <location evidence="1">Cell membrane</location>
        <topology evidence="1">Multi-pass membrane protein</topology>
    </subcellularLocation>
</comment>
<dbReference type="PANTHER" id="PTHR33567:SF3">
    <property type="entry name" value="CHROMATE ION TRANSPORTER (EUROFUNG)"/>
    <property type="match status" value="1"/>
</dbReference>
<reference evidence="8" key="1">
    <citation type="submission" date="2020-05" db="EMBL/GenBank/DDBJ databases">
        <authorList>
            <person name="Chiriac C."/>
            <person name="Salcher M."/>
            <person name="Ghai R."/>
            <person name="Kavagutti S V."/>
        </authorList>
    </citation>
    <scope>NUCLEOTIDE SEQUENCE</scope>
</reference>
<keyword evidence="4 7" id="KW-0812">Transmembrane</keyword>
<evidence type="ECO:0000256" key="6">
    <source>
        <dbReference type="ARBA" id="ARBA00023136"/>
    </source>
</evidence>
<evidence type="ECO:0000256" key="5">
    <source>
        <dbReference type="ARBA" id="ARBA00022989"/>
    </source>
</evidence>
<dbReference type="GO" id="GO:0005886">
    <property type="term" value="C:plasma membrane"/>
    <property type="evidence" value="ECO:0007669"/>
    <property type="project" value="UniProtKB-SubCell"/>
</dbReference>
<keyword evidence="3" id="KW-1003">Cell membrane</keyword>
<keyword evidence="5 7" id="KW-1133">Transmembrane helix</keyword>
<feature type="transmembrane region" description="Helical" evidence="7">
    <location>
        <begin position="139"/>
        <end position="158"/>
    </location>
</feature>